<dbReference type="AlphaFoldDB" id="Q7VHN1"/>
<evidence type="ECO:0000313" key="3">
    <source>
        <dbReference type="Proteomes" id="UP000002495"/>
    </source>
</evidence>
<name>Q7VHN1_HELHP</name>
<dbReference type="GO" id="GO:0070290">
    <property type="term" value="F:N-acylphosphatidylethanolamine-specific phospholipase D activity"/>
    <property type="evidence" value="ECO:0007669"/>
    <property type="project" value="InterPro"/>
</dbReference>
<proteinExistence type="predicted"/>
<dbReference type="GO" id="GO:0008270">
    <property type="term" value="F:zinc ion binding"/>
    <property type="evidence" value="ECO:0007669"/>
    <property type="project" value="InterPro"/>
</dbReference>
<keyword evidence="3" id="KW-1185">Reference proteome</keyword>
<dbReference type="KEGG" id="hhe:HH_0934"/>
<dbReference type="SUPFAM" id="SSF56281">
    <property type="entry name" value="Metallo-hydrolase/oxidoreductase"/>
    <property type="match status" value="1"/>
</dbReference>
<dbReference type="Proteomes" id="UP000002495">
    <property type="component" value="Chromosome"/>
</dbReference>
<dbReference type="Pfam" id="PF12706">
    <property type="entry name" value="Lactamase_B_2"/>
    <property type="match status" value="1"/>
</dbReference>
<dbReference type="PANTHER" id="PTHR15032:SF4">
    <property type="entry name" value="N-ACYL-PHOSPHATIDYLETHANOLAMINE-HYDROLYZING PHOSPHOLIPASE D"/>
    <property type="match status" value="1"/>
</dbReference>
<dbReference type="PANTHER" id="PTHR15032">
    <property type="entry name" value="N-ACYL-PHOSPHATIDYLETHANOLAMINE-HYDROLYZING PHOSPHOLIPASE D"/>
    <property type="match status" value="1"/>
</dbReference>
<dbReference type="STRING" id="235279.HH_0934"/>
<dbReference type="InterPro" id="IPR001279">
    <property type="entry name" value="Metallo-B-lactamas"/>
</dbReference>
<reference evidence="2 3" key="1">
    <citation type="journal article" date="2003" name="Proc. Natl. Acad. Sci. U.S.A.">
        <title>The complete genome sequence of the carcinogenic bacterium Helicobacter hepaticus.</title>
        <authorList>
            <person name="Suerbaum S."/>
            <person name="Josenhans C."/>
            <person name="Sterzenbach T."/>
            <person name="Drescher B."/>
            <person name="Brandt P."/>
            <person name="Bell M."/>
            <person name="Droege M."/>
            <person name="Fartmann B."/>
            <person name="Fischer H.-P."/>
            <person name="Ge Z."/>
            <person name="Hoerster A."/>
            <person name="Holland R."/>
            <person name="Klein K."/>
            <person name="Koenig J."/>
            <person name="Macko L."/>
            <person name="Mendz G.L."/>
            <person name="Nyakatura G."/>
            <person name="Schauer D.B."/>
            <person name="Shen Z."/>
            <person name="Weber J."/>
            <person name="Frosch M."/>
            <person name="Fox J.G."/>
        </authorList>
    </citation>
    <scope>NUCLEOTIDE SEQUENCE [LARGE SCALE GENOMIC DNA]</scope>
    <source>
        <strain evidence="3">ATCC 51449 / 3B1</strain>
    </source>
</reference>
<feature type="domain" description="Metallo-beta-lactamase" evidence="1">
    <location>
        <begin position="133"/>
        <end position="327"/>
    </location>
</feature>
<evidence type="ECO:0000313" key="2">
    <source>
        <dbReference type="EMBL" id="AAP77531.1"/>
    </source>
</evidence>
<accession>Q7VHN1</accession>
<dbReference type="InterPro" id="IPR024884">
    <property type="entry name" value="NAPE-PLD"/>
</dbReference>
<dbReference type="Gene3D" id="3.60.15.10">
    <property type="entry name" value="Ribonuclease Z/Hydroxyacylglutathione hydrolase-like"/>
    <property type="match status" value="1"/>
</dbReference>
<organism evidence="2 3">
    <name type="scientific">Helicobacter hepaticus (strain ATCC 51449 / 3B1)</name>
    <dbReference type="NCBI Taxonomy" id="235279"/>
    <lineage>
        <taxon>Bacteria</taxon>
        <taxon>Pseudomonadati</taxon>
        <taxon>Campylobacterota</taxon>
        <taxon>Epsilonproteobacteria</taxon>
        <taxon>Campylobacterales</taxon>
        <taxon>Helicobacteraceae</taxon>
        <taxon>Helicobacter</taxon>
    </lineage>
</organism>
<dbReference type="RefSeq" id="WP_011115774.1">
    <property type="nucleotide sequence ID" value="NC_004917.1"/>
</dbReference>
<gene>
    <name evidence="2" type="ordered locus">HH_0934</name>
</gene>
<dbReference type="InterPro" id="IPR036866">
    <property type="entry name" value="RibonucZ/Hydroxyglut_hydro"/>
</dbReference>
<dbReference type="HOGENOM" id="CLU_020884_0_2_7"/>
<dbReference type="PIRSF" id="PIRSF038896">
    <property type="entry name" value="NAPE-PLD"/>
    <property type="match status" value="1"/>
</dbReference>
<dbReference type="eggNOG" id="COG2220">
    <property type="taxonomic scope" value="Bacteria"/>
</dbReference>
<dbReference type="GO" id="GO:0005737">
    <property type="term" value="C:cytoplasm"/>
    <property type="evidence" value="ECO:0007669"/>
    <property type="project" value="TreeGrafter"/>
</dbReference>
<dbReference type="EMBL" id="AE017125">
    <property type="protein sequence ID" value="AAP77531.1"/>
    <property type="molecule type" value="Genomic_DNA"/>
</dbReference>
<evidence type="ECO:0000259" key="1">
    <source>
        <dbReference type="Pfam" id="PF12706"/>
    </source>
</evidence>
<sequence>MLSNVNKILTLLKNCTLCAYCKDSIKNLAKGCNPTFTEMQNFTKAPNFEWEKTRKNTNAKKGYFTNLNPQMPHIKRASWWEVARFYLFKPKNAKPKRPLPFIKTNFKTLYTKNPAVVWFGHSSLLINYEHFKVLIDPVFSDYASPKAWINRAFKSDVSWSDDDFDNIDVLVITHDHYDHLDYPTITALKDKVKLFVVPLGIGSHLRFWGVESDKITELYWWQSLSLAPAIKITSTPSQHSSGRGMQWDRTLWTSYVMEIKDKRIFLSGDGGYYTHFKEIGDKFGCIDLAILENGQYNLAWQYSHSFTPQVLQTALDLKAKMIMPIHYGRFVAGSHAWNEPLKNLIALCDAHSLPINAPKIGEVYELNTPPKREIWWNF</sequence>
<protein>
    <recommendedName>
        <fullName evidence="1">Metallo-beta-lactamase domain-containing protein</fullName>
    </recommendedName>
</protein>